<dbReference type="Proteomes" id="UP001073227">
    <property type="component" value="Unassembled WGS sequence"/>
</dbReference>
<evidence type="ECO:0000256" key="1">
    <source>
        <dbReference type="ARBA" id="ARBA00008779"/>
    </source>
</evidence>
<dbReference type="SUPFAM" id="SSF53649">
    <property type="entry name" value="Alkaline phosphatase-like"/>
    <property type="match status" value="1"/>
</dbReference>
<reference evidence="6" key="1">
    <citation type="submission" date="2022-10" db="EMBL/GenBank/DDBJ databases">
        <title>Hoeflea sp. G2-23, isolated from marine algae.</title>
        <authorList>
            <person name="Kristyanto S."/>
            <person name="Kim J.M."/>
            <person name="Jeon C.O."/>
        </authorList>
    </citation>
    <scope>NUCLEOTIDE SEQUENCE</scope>
    <source>
        <strain evidence="6">G2-23</strain>
    </source>
</reference>
<comment type="similarity">
    <text evidence="1">Belongs to the sulfatase family.</text>
</comment>
<evidence type="ECO:0000259" key="5">
    <source>
        <dbReference type="Pfam" id="PF00884"/>
    </source>
</evidence>
<dbReference type="RefSeq" id="WP_267655812.1">
    <property type="nucleotide sequence ID" value="NZ_JAOVZR010000001.1"/>
</dbReference>
<evidence type="ECO:0000313" key="7">
    <source>
        <dbReference type="Proteomes" id="UP001073227"/>
    </source>
</evidence>
<evidence type="ECO:0000313" key="6">
    <source>
        <dbReference type="EMBL" id="MCY0150378.1"/>
    </source>
</evidence>
<evidence type="ECO:0000256" key="3">
    <source>
        <dbReference type="ARBA" id="ARBA00022801"/>
    </source>
</evidence>
<dbReference type="EMBL" id="JAOVZR010000001">
    <property type="protein sequence ID" value="MCY0150378.1"/>
    <property type="molecule type" value="Genomic_DNA"/>
</dbReference>
<accession>A0ABT3ZFH7</accession>
<keyword evidence="2" id="KW-0479">Metal-binding</keyword>
<dbReference type="Gene3D" id="3.40.720.10">
    <property type="entry name" value="Alkaline Phosphatase, subunit A"/>
    <property type="match status" value="2"/>
</dbReference>
<protein>
    <submittedName>
        <fullName evidence="6">Sulfatase-like hydrolase/transferase</fullName>
    </submittedName>
</protein>
<keyword evidence="4" id="KW-0106">Calcium</keyword>
<feature type="domain" description="Sulfatase N-terminal" evidence="5">
    <location>
        <begin position="5"/>
        <end position="288"/>
    </location>
</feature>
<comment type="caution">
    <text evidence="6">The sequence shown here is derived from an EMBL/GenBank/DDBJ whole genome shotgun (WGS) entry which is preliminary data.</text>
</comment>
<dbReference type="InterPro" id="IPR000917">
    <property type="entry name" value="Sulfatase_N"/>
</dbReference>
<evidence type="ECO:0000256" key="2">
    <source>
        <dbReference type="ARBA" id="ARBA00022723"/>
    </source>
</evidence>
<keyword evidence="7" id="KW-1185">Reference proteome</keyword>
<dbReference type="InterPro" id="IPR024607">
    <property type="entry name" value="Sulfatase_CS"/>
</dbReference>
<gene>
    <name evidence="6" type="ORF">OEG84_22385</name>
</gene>
<name>A0ABT3ZFH7_9HYPH</name>
<proteinExistence type="inferred from homology"/>
<dbReference type="InterPro" id="IPR017850">
    <property type="entry name" value="Alkaline_phosphatase_core_sf"/>
</dbReference>
<dbReference type="PANTHER" id="PTHR42693">
    <property type="entry name" value="ARYLSULFATASE FAMILY MEMBER"/>
    <property type="match status" value="1"/>
</dbReference>
<keyword evidence="3" id="KW-0378">Hydrolase</keyword>
<organism evidence="6 7">
    <name type="scientific">Hoeflea algicola</name>
    <dbReference type="NCBI Taxonomy" id="2983763"/>
    <lineage>
        <taxon>Bacteria</taxon>
        <taxon>Pseudomonadati</taxon>
        <taxon>Pseudomonadota</taxon>
        <taxon>Alphaproteobacteria</taxon>
        <taxon>Hyphomicrobiales</taxon>
        <taxon>Rhizobiaceae</taxon>
        <taxon>Hoeflea</taxon>
    </lineage>
</organism>
<evidence type="ECO:0000256" key="4">
    <source>
        <dbReference type="ARBA" id="ARBA00022837"/>
    </source>
</evidence>
<dbReference type="InterPro" id="IPR050738">
    <property type="entry name" value="Sulfatase"/>
</dbReference>
<sequence length="423" mass="47130">MAKRPNIVLVLSDQQRSDSLASYGNRFTVTPGTDAMAAAGKSFDAAFTPWPVCTPARGTMWTGVYPHAHELIDNLYGVDNAFASHSAVKQTVFDHLQKAGYLTAHFGKWHLGETQPPFFDVWEESFNSRKGHWMDGKLDGEYRPDRQTNAAVAFLESQTATSDPFAMVLSFYPHDPYSAPERFYEPYRGRGVPFAGYYAAVSALDHDLGRIRAALEETGLADNTVVIYFSDHGDTFFYRPEGEHKFVCHDDAIKIPFIVEGPGIAPSTRTGLPIGLQDLAPTMLDFADAEIPGNMQGRSLRPILMGEEPGDWRDDYYVQNITHVSKIEQRAIRTPDWKLIASANGAHELYDLRVDPEEELNVFVTPRDDGGFQRFKHYPDYAAKIAELTGRMKRTALEIGDTRGEELAAAVDEAISARLEALA</sequence>
<dbReference type="PANTHER" id="PTHR42693:SF53">
    <property type="entry name" value="ENDO-4-O-SULFATASE"/>
    <property type="match status" value="1"/>
</dbReference>
<dbReference type="Pfam" id="PF00884">
    <property type="entry name" value="Sulfatase"/>
    <property type="match status" value="1"/>
</dbReference>
<dbReference type="PROSITE" id="PS00523">
    <property type="entry name" value="SULFATASE_1"/>
    <property type="match status" value="1"/>
</dbReference>